<reference evidence="1 2" key="1">
    <citation type="submission" date="2019-01" db="EMBL/GenBank/DDBJ databases">
        <title>Draft genome sequence of Psathyrella aberdarensis IHI B618.</title>
        <authorList>
            <person name="Buettner E."/>
            <person name="Kellner H."/>
        </authorList>
    </citation>
    <scope>NUCLEOTIDE SEQUENCE [LARGE SCALE GENOMIC DNA]</scope>
    <source>
        <strain evidence="1 2">IHI B618</strain>
    </source>
</reference>
<proteinExistence type="predicted"/>
<accession>A0A4Q2DT29</accession>
<evidence type="ECO:0000313" key="2">
    <source>
        <dbReference type="Proteomes" id="UP000290288"/>
    </source>
</evidence>
<dbReference type="Proteomes" id="UP000290288">
    <property type="component" value="Unassembled WGS sequence"/>
</dbReference>
<comment type="caution">
    <text evidence="1">The sequence shown here is derived from an EMBL/GenBank/DDBJ whole genome shotgun (WGS) entry which is preliminary data.</text>
</comment>
<organism evidence="1 2">
    <name type="scientific">Candolleomyces aberdarensis</name>
    <dbReference type="NCBI Taxonomy" id="2316362"/>
    <lineage>
        <taxon>Eukaryota</taxon>
        <taxon>Fungi</taxon>
        <taxon>Dikarya</taxon>
        <taxon>Basidiomycota</taxon>
        <taxon>Agaricomycotina</taxon>
        <taxon>Agaricomycetes</taxon>
        <taxon>Agaricomycetidae</taxon>
        <taxon>Agaricales</taxon>
        <taxon>Agaricineae</taxon>
        <taxon>Psathyrellaceae</taxon>
        <taxon>Candolleomyces</taxon>
    </lineage>
</organism>
<dbReference type="OrthoDB" id="3076196at2759"/>
<evidence type="ECO:0000313" key="1">
    <source>
        <dbReference type="EMBL" id="RXW22234.1"/>
    </source>
</evidence>
<gene>
    <name evidence="1" type="ORF">EST38_g3611</name>
</gene>
<dbReference type="EMBL" id="SDEE01000078">
    <property type="protein sequence ID" value="RXW22234.1"/>
    <property type="molecule type" value="Genomic_DNA"/>
</dbReference>
<protein>
    <submittedName>
        <fullName evidence="1">Uncharacterized protein</fullName>
    </submittedName>
</protein>
<sequence length="233" mass="26932">MEILHPQRIPLYLKPHYREEISPVLLQRITRDSVEPLPPLCGGDGPYKVPLLAFCMEFSRVDEVAYAKRFKLESGAKMAWGHLGQNLPDGFNRWTLIQAPSGKTLWCLVLATNESERDMERVFDLDMVELIRRLMGFGGIANWVEPGRIKRFPAGLRTPKSKEELEAMIGGWPEDLPRCEPLEWDTAFMVPPEYLIFLDWAAIRRYDLYWEVRNGQEASLEQDEESDPHVETS</sequence>
<name>A0A4Q2DT29_9AGAR</name>
<keyword evidence="2" id="KW-1185">Reference proteome</keyword>
<dbReference type="AlphaFoldDB" id="A0A4Q2DT29"/>